<feature type="compositionally biased region" description="Basic and acidic residues" evidence="7">
    <location>
        <begin position="91"/>
        <end position="114"/>
    </location>
</feature>
<dbReference type="GO" id="GO:0005634">
    <property type="term" value="C:nucleus"/>
    <property type="evidence" value="ECO:0007669"/>
    <property type="project" value="TreeGrafter"/>
</dbReference>
<evidence type="ECO:0000256" key="7">
    <source>
        <dbReference type="SAM" id="MobiDB-lite"/>
    </source>
</evidence>
<feature type="binding site" evidence="6">
    <location>
        <position position="276"/>
    </location>
    <ligand>
        <name>Zn(2+)</name>
        <dbReference type="ChEBI" id="CHEBI:29105"/>
    </ligand>
</feature>
<evidence type="ECO:0000256" key="6">
    <source>
        <dbReference type="PROSITE-ProRule" id="PRU00236"/>
    </source>
</evidence>
<evidence type="ECO:0000256" key="4">
    <source>
        <dbReference type="ARBA" id="ARBA00022833"/>
    </source>
</evidence>
<dbReference type="PROSITE" id="PS50305">
    <property type="entry name" value="SIRTUIN"/>
    <property type="match status" value="1"/>
</dbReference>
<dbReference type="GO" id="GO:0017136">
    <property type="term" value="F:histone deacetylase activity, NAD-dependent"/>
    <property type="evidence" value="ECO:0007669"/>
    <property type="project" value="TreeGrafter"/>
</dbReference>
<dbReference type="PANTHER" id="PTHR11085">
    <property type="entry name" value="NAD-DEPENDENT PROTEIN DEACYLASE SIRTUIN-5, MITOCHONDRIAL-RELATED"/>
    <property type="match status" value="1"/>
</dbReference>
<proteinExistence type="predicted"/>
<dbReference type="GO" id="GO:0070403">
    <property type="term" value="F:NAD+ binding"/>
    <property type="evidence" value="ECO:0007669"/>
    <property type="project" value="InterPro"/>
</dbReference>
<dbReference type="GO" id="GO:0046872">
    <property type="term" value="F:metal ion binding"/>
    <property type="evidence" value="ECO:0007669"/>
    <property type="project" value="UniProtKB-KW"/>
</dbReference>
<gene>
    <name evidence="9" type="ORF">CTEN210_08060</name>
</gene>
<feature type="domain" description="Deacetylase sirtuin-type" evidence="8">
    <location>
        <begin position="112"/>
        <end position="380"/>
    </location>
</feature>
<dbReference type="InterPro" id="IPR029035">
    <property type="entry name" value="DHS-like_NAD/FAD-binding_dom"/>
</dbReference>
<keyword evidence="4 6" id="KW-0862">Zinc</keyword>
<evidence type="ECO:0000256" key="3">
    <source>
        <dbReference type="ARBA" id="ARBA00022723"/>
    </source>
</evidence>
<dbReference type="InterPro" id="IPR026591">
    <property type="entry name" value="Sirtuin_cat_small_dom_sf"/>
</dbReference>
<comment type="cofactor">
    <cofactor evidence="1">
        <name>Zn(2+)</name>
        <dbReference type="ChEBI" id="CHEBI:29105"/>
    </cofactor>
</comment>
<dbReference type="InterPro" id="IPR003000">
    <property type="entry name" value="Sirtuin"/>
</dbReference>
<feature type="binding site" evidence="6">
    <location>
        <position position="251"/>
    </location>
    <ligand>
        <name>Zn(2+)</name>
        <dbReference type="ChEBI" id="CHEBI:29105"/>
    </ligand>
</feature>
<feature type="active site" description="Proton acceptor" evidence="6">
    <location>
        <position position="243"/>
    </location>
</feature>
<feature type="binding site" evidence="6">
    <location>
        <position position="254"/>
    </location>
    <ligand>
        <name>Zn(2+)</name>
        <dbReference type="ChEBI" id="CHEBI:29105"/>
    </ligand>
</feature>
<dbReference type="EMBL" id="BLLK01000045">
    <property type="protein sequence ID" value="GFH51584.1"/>
    <property type="molecule type" value="Genomic_DNA"/>
</dbReference>
<dbReference type="Gene3D" id="3.40.50.1220">
    <property type="entry name" value="TPP-binding domain"/>
    <property type="match status" value="1"/>
</dbReference>
<sequence length="392" mass="43273">MSSSTKEDPEPSIGDDLSYQRPLTDHGTAVAYAASDLSYDFSESSSSSSSIALTVKVNVEEGVTTPDGMELICSNDKEGFGHDKKECKKCTKTEDDDSHSDHSHESDNFEHHDEEEPNLEKIASWIQDGTISRILVLSGAGVSCSAGIPDFRTPGSGLYDNLEKYSLPYPEAVFDLGFYRSNPLPFVDLAKELWPGLKHSPTLSHSFLALLEQKGLLVRNYTQNIDGLESVAGVSDDKLVECHGHFRTSSCIDCGVPYDSEDAKECILNDGQAPICHRCGGLVKPDIVFFGESLPTRFKQLLRKDLGKNDLLIVMGTSLNVAPVSLIPEMLNRKTPRLLFNRELVGDFAPPNTDGNHRDVFYEGDVDDSVRKLCEILGWEEELLSLNEEKHV</sequence>
<feature type="binding site" evidence="6">
    <location>
        <position position="279"/>
    </location>
    <ligand>
        <name>Zn(2+)</name>
        <dbReference type="ChEBI" id="CHEBI:29105"/>
    </ligand>
</feature>
<organism evidence="9 10">
    <name type="scientific">Chaetoceros tenuissimus</name>
    <dbReference type="NCBI Taxonomy" id="426638"/>
    <lineage>
        <taxon>Eukaryota</taxon>
        <taxon>Sar</taxon>
        <taxon>Stramenopiles</taxon>
        <taxon>Ochrophyta</taxon>
        <taxon>Bacillariophyta</taxon>
        <taxon>Coscinodiscophyceae</taxon>
        <taxon>Chaetocerotophycidae</taxon>
        <taxon>Chaetocerotales</taxon>
        <taxon>Chaetocerotaceae</taxon>
        <taxon>Chaetoceros</taxon>
    </lineage>
</organism>
<evidence type="ECO:0000256" key="2">
    <source>
        <dbReference type="ARBA" id="ARBA00022679"/>
    </source>
</evidence>
<dbReference type="InterPro" id="IPR026590">
    <property type="entry name" value="Ssirtuin_cat_dom"/>
</dbReference>
<feature type="region of interest" description="Disordered" evidence="7">
    <location>
        <begin position="1"/>
        <end position="21"/>
    </location>
</feature>
<evidence type="ECO:0000259" key="8">
    <source>
        <dbReference type="PROSITE" id="PS50305"/>
    </source>
</evidence>
<dbReference type="InterPro" id="IPR050134">
    <property type="entry name" value="NAD-dep_sirtuin_deacylases"/>
</dbReference>
<evidence type="ECO:0000313" key="9">
    <source>
        <dbReference type="EMBL" id="GFH51584.1"/>
    </source>
</evidence>
<reference evidence="9 10" key="1">
    <citation type="journal article" date="2021" name="Sci. Rep.">
        <title>The genome of the diatom Chaetoceros tenuissimus carries an ancient integrated fragment of an extant virus.</title>
        <authorList>
            <person name="Hongo Y."/>
            <person name="Kimura K."/>
            <person name="Takaki Y."/>
            <person name="Yoshida Y."/>
            <person name="Baba S."/>
            <person name="Kobayashi G."/>
            <person name="Nagasaki K."/>
            <person name="Hano T."/>
            <person name="Tomaru Y."/>
        </authorList>
    </citation>
    <scope>NUCLEOTIDE SEQUENCE [LARGE SCALE GENOMIC DNA]</scope>
    <source>
        <strain evidence="9 10">NIES-3715</strain>
    </source>
</reference>
<evidence type="ECO:0000313" key="10">
    <source>
        <dbReference type="Proteomes" id="UP001054902"/>
    </source>
</evidence>
<name>A0AAD3CVY4_9STRA</name>
<dbReference type="Proteomes" id="UP001054902">
    <property type="component" value="Unassembled WGS sequence"/>
</dbReference>
<feature type="region of interest" description="Disordered" evidence="7">
    <location>
        <begin position="91"/>
        <end position="116"/>
    </location>
</feature>
<dbReference type="SUPFAM" id="SSF52467">
    <property type="entry name" value="DHS-like NAD/FAD-binding domain"/>
    <property type="match status" value="1"/>
</dbReference>
<keyword evidence="3 6" id="KW-0479">Metal-binding</keyword>
<keyword evidence="10" id="KW-1185">Reference proteome</keyword>
<keyword evidence="5" id="KW-0520">NAD</keyword>
<evidence type="ECO:0000256" key="1">
    <source>
        <dbReference type="ARBA" id="ARBA00001947"/>
    </source>
</evidence>
<dbReference type="Gene3D" id="3.30.1600.10">
    <property type="entry name" value="SIR2/SIRT2 'Small Domain"/>
    <property type="match status" value="1"/>
</dbReference>
<comment type="caution">
    <text evidence="9">The sequence shown here is derived from an EMBL/GenBank/DDBJ whole genome shotgun (WGS) entry which is preliminary data.</text>
</comment>
<dbReference type="AlphaFoldDB" id="A0AAD3CVY4"/>
<keyword evidence="2" id="KW-0808">Transferase</keyword>
<dbReference type="Pfam" id="PF02146">
    <property type="entry name" value="SIR2"/>
    <property type="match status" value="1"/>
</dbReference>
<evidence type="ECO:0000256" key="5">
    <source>
        <dbReference type="ARBA" id="ARBA00023027"/>
    </source>
</evidence>
<dbReference type="PANTHER" id="PTHR11085:SF6">
    <property type="entry name" value="NAD-DEPENDENT PROTEIN DEACETYLASE SIRTUIN-2"/>
    <property type="match status" value="1"/>
</dbReference>
<accession>A0AAD3CVY4</accession>
<protein>
    <recommendedName>
        <fullName evidence="8">Deacetylase sirtuin-type domain-containing protein</fullName>
    </recommendedName>
</protein>